<name>A0ACC8EPX1_9PEZI</name>
<protein>
    <submittedName>
        <fullName evidence="1">HET-domain-containing protein</fullName>
    </submittedName>
</protein>
<gene>
    <name evidence="1" type="ORF">K441DRAFT_525151</name>
</gene>
<evidence type="ECO:0000313" key="1">
    <source>
        <dbReference type="EMBL" id="OCK88348.1"/>
    </source>
</evidence>
<proteinExistence type="predicted"/>
<organism evidence="1 2">
    <name type="scientific">Cenococcum geophilum 1.58</name>
    <dbReference type="NCBI Taxonomy" id="794803"/>
    <lineage>
        <taxon>Eukaryota</taxon>
        <taxon>Fungi</taxon>
        <taxon>Dikarya</taxon>
        <taxon>Ascomycota</taxon>
        <taxon>Pezizomycotina</taxon>
        <taxon>Dothideomycetes</taxon>
        <taxon>Pleosporomycetidae</taxon>
        <taxon>Gloniales</taxon>
        <taxon>Gloniaceae</taxon>
        <taxon>Cenococcum</taxon>
    </lineage>
</organism>
<keyword evidence="2" id="KW-1185">Reference proteome</keyword>
<dbReference type="EMBL" id="KV748244">
    <property type="protein sequence ID" value="OCK88348.1"/>
    <property type="molecule type" value="Genomic_DNA"/>
</dbReference>
<reference evidence="1 2" key="1">
    <citation type="journal article" date="2016" name="Nat. Commun.">
        <title>Ectomycorrhizal ecology is imprinted in the genome of the dominant symbiotic fungus Cenococcum geophilum.</title>
        <authorList>
            <consortium name="DOE Joint Genome Institute"/>
            <person name="Peter M."/>
            <person name="Kohler A."/>
            <person name="Ohm R.A."/>
            <person name="Kuo A."/>
            <person name="Krutzmann J."/>
            <person name="Morin E."/>
            <person name="Arend M."/>
            <person name="Barry K.W."/>
            <person name="Binder M."/>
            <person name="Choi C."/>
            <person name="Clum A."/>
            <person name="Copeland A."/>
            <person name="Grisel N."/>
            <person name="Haridas S."/>
            <person name="Kipfer T."/>
            <person name="LaButti K."/>
            <person name="Lindquist E."/>
            <person name="Lipzen A."/>
            <person name="Maire R."/>
            <person name="Meier B."/>
            <person name="Mihaltcheva S."/>
            <person name="Molinier V."/>
            <person name="Murat C."/>
            <person name="Poggeler S."/>
            <person name="Quandt C.A."/>
            <person name="Sperisen C."/>
            <person name="Tritt A."/>
            <person name="Tisserant E."/>
            <person name="Crous P.W."/>
            <person name="Henrissat B."/>
            <person name="Nehls U."/>
            <person name="Egli S."/>
            <person name="Spatafora J.W."/>
            <person name="Grigoriev I.V."/>
            <person name="Martin F.M."/>
        </authorList>
    </citation>
    <scope>NUCLEOTIDE SEQUENCE [LARGE SCALE GENOMIC DNA]</scope>
    <source>
        <strain evidence="1 2">1.58</strain>
    </source>
</reference>
<sequence>MRLLNVHTFEIHTFHGQDIPRYGILSHTWGEDEVSFAKFQDEFGEACRMKGFQKIQFTCEQARSDGLNYAWIDTICIDKSSSTELSEAINSMFKWYRDATVCYVFLIDIIKDRTDFTSSRWWIRAWTLQELIAPVTVQFYDCSWKSLGTKEDRLLVISNRTGIDIDTLKDPGCRMRNSIARRMSWAAGRQATRVEDIAYSLLGIFDVHIGLLYGEGDIAFFRLQQEILRVSEDQSLFAWGQSNQQSSWGALATSPDQFQASGDIKPIQSDHTHPPSSMTNRGTQVNLFLF</sequence>
<feature type="non-terminal residue" evidence="1">
    <location>
        <position position="290"/>
    </location>
</feature>
<evidence type="ECO:0000313" key="2">
    <source>
        <dbReference type="Proteomes" id="UP000250078"/>
    </source>
</evidence>
<dbReference type="Proteomes" id="UP000250078">
    <property type="component" value="Unassembled WGS sequence"/>
</dbReference>
<accession>A0ACC8EPX1</accession>